<keyword evidence="3" id="KW-1185">Reference proteome</keyword>
<keyword evidence="1" id="KW-0472">Membrane</keyword>
<dbReference type="EMBL" id="JAHRIP010086656">
    <property type="protein sequence ID" value="MEQ2315453.1"/>
    <property type="molecule type" value="Genomic_DNA"/>
</dbReference>
<feature type="non-terminal residue" evidence="2">
    <location>
        <position position="1"/>
    </location>
</feature>
<sequence length="72" mass="8185">CEISSCREDLPWRVWLLQQVSHLLIVLLLVVSHLLKLPVYLTLPSYIAKSSQDRSLSSVFHLCPQLTPACLL</sequence>
<name>A0ABV1ADE5_9TELE</name>
<keyword evidence="1" id="KW-1133">Transmembrane helix</keyword>
<evidence type="ECO:0000313" key="2">
    <source>
        <dbReference type="EMBL" id="MEQ2315453.1"/>
    </source>
</evidence>
<dbReference type="Proteomes" id="UP001469553">
    <property type="component" value="Unassembled WGS sequence"/>
</dbReference>
<keyword evidence="1" id="KW-0812">Transmembrane</keyword>
<reference evidence="2 3" key="1">
    <citation type="submission" date="2021-06" db="EMBL/GenBank/DDBJ databases">
        <authorList>
            <person name="Palmer J.M."/>
        </authorList>
    </citation>
    <scope>NUCLEOTIDE SEQUENCE [LARGE SCALE GENOMIC DNA]</scope>
    <source>
        <strain evidence="2 3">AS_MEX2019</strain>
        <tissue evidence="2">Muscle</tissue>
    </source>
</reference>
<accession>A0ABV1ADE5</accession>
<organism evidence="2 3">
    <name type="scientific">Ameca splendens</name>
    <dbReference type="NCBI Taxonomy" id="208324"/>
    <lineage>
        <taxon>Eukaryota</taxon>
        <taxon>Metazoa</taxon>
        <taxon>Chordata</taxon>
        <taxon>Craniata</taxon>
        <taxon>Vertebrata</taxon>
        <taxon>Euteleostomi</taxon>
        <taxon>Actinopterygii</taxon>
        <taxon>Neopterygii</taxon>
        <taxon>Teleostei</taxon>
        <taxon>Neoteleostei</taxon>
        <taxon>Acanthomorphata</taxon>
        <taxon>Ovalentaria</taxon>
        <taxon>Atherinomorphae</taxon>
        <taxon>Cyprinodontiformes</taxon>
        <taxon>Goodeidae</taxon>
        <taxon>Ameca</taxon>
    </lineage>
</organism>
<comment type="caution">
    <text evidence="2">The sequence shown here is derived from an EMBL/GenBank/DDBJ whole genome shotgun (WGS) entry which is preliminary data.</text>
</comment>
<evidence type="ECO:0000313" key="3">
    <source>
        <dbReference type="Proteomes" id="UP001469553"/>
    </source>
</evidence>
<gene>
    <name evidence="2" type="ORF">AMECASPLE_022538</name>
</gene>
<evidence type="ECO:0000256" key="1">
    <source>
        <dbReference type="SAM" id="Phobius"/>
    </source>
</evidence>
<protein>
    <submittedName>
        <fullName evidence="2">Uncharacterized protein</fullName>
    </submittedName>
</protein>
<proteinExistence type="predicted"/>
<feature type="transmembrane region" description="Helical" evidence="1">
    <location>
        <begin position="20"/>
        <end position="43"/>
    </location>
</feature>